<evidence type="ECO:0000313" key="1">
    <source>
        <dbReference type="Proteomes" id="UP000887579"/>
    </source>
</evidence>
<sequence>MHGHGDDERGGLDDDERCKREILCTEKDLNGPKICGTNGKTYSNPCELNRIVCFGLPVEMHRMGDCQISERCPLERDFQLKLIRSNSIKYANEFVPICDKTTKLYAQIQCHSVIGYCWCSTNHGNPIPSTSVAISTHKMPDCYHLNAIHVGADGKIEKAEHSITTNATECSNVERIIFNSNILDVYRREYENVPDEHSPHRGDETGETMERKILVWRFNKLDIDENGRLSSDELSPERRLTVLLVKPTTCARNFHKFCDKNSDRLIDLQEWTTCLKIDFGSKCF</sequence>
<proteinExistence type="predicted"/>
<protein>
    <submittedName>
        <fullName evidence="2">Uncharacterized protein</fullName>
    </submittedName>
</protein>
<evidence type="ECO:0000313" key="2">
    <source>
        <dbReference type="WBParaSite" id="ES5_v2.g9512.t1"/>
    </source>
</evidence>
<organism evidence="1 2">
    <name type="scientific">Panagrolaimus sp. ES5</name>
    <dbReference type="NCBI Taxonomy" id="591445"/>
    <lineage>
        <taxon>Eukaryota</taxon>
        <taxon>Metazoa</taxon>
        <taxon>Ecdysozoa</taxon>
        <taxon>Nematoda</taxon>
        <taxon>Chromadorea</taxon>
        <taxon>Rhabditida</taxon>
        <taxon>Tylenchina</taxon>
        <taxon>Panagrolaimomorpha</taxon>
        <taxon>Panagrolaimoidea</taxon>
        <taxon>Panagrolaimidae</taxon>
        <taxon>Panagrolaimus</taxon>
    </lineage>
</organism>
<dbReference type="Proteomes" id="UP000887579">
    <property type="component" value="Unplaced"/>
</dbReference>
<name>A0AC34GXZ4_9BILA</name>
<dbReference type="WBParaSite" id="ES5_v2.g9512.t1">
    <property type="protein sequence ID" value="ES5_v2.g9512.t1"/>
    <property type="gene ID" value="ES5_v2.g9512"/>
</dbReference>
<accession>A0AC34GXZ4</accession>
<reference evidence="2" key="1">
    <citation type="submission" date="2022-11" db="UniProtKB">
        <authorList>
            <consortium name="WormBaseParasite"/>
        </authorList>
    </citation>
    <scope>IDENTIFICATION</scope>
</reference>